<dbReference type="Proteomes" id="UP000515276">
    <property type="component" value="Chromosome"/>
</dbReference>
<evidence type="ECO:0000313" key="1">
    <source>
        <dbReference type="EMBL" id="QMV62805.1"/>
    </source>
</evidence>
<evidence type="ECO:0000313" key="2">
    <source>
        <dbReference type="Proteomes" id="UP000515276"/>
    </source>
</evidence>
<dbReference type="RefSeq" id="WP_182368774.1">
    <property type="nucleotide sequence ID" value="NZ_CP059139.1"/>
</dbReference>
<gene>
    <name evidence="1" type="ORF">HS968_22745</name>
</gene>
<protein>
    <submittedName>
        <fullName evidence="1">Uncharacterized protein</fullName>
    </submittedName>
</protein>
<reference evidence="1 2" key="1">
    <citation type="journal article" date="2020" name="G3 (Bethesda)">
        <title>CeMbio - The Caenorhabditis elegans Microbiome Resource.</title>
        <authorList>
            <person name="Dirksen P."/>
            <person name="Assie A."/>
            <person name="Zimmermann J."/>
            <person name="Zhang F."/>
            <person name="Tietje A.M."/>
            <person name="Marsh S.A."/>
            <person name="Felix M.A."/>
            <person name="Shapira M."/>
            <person name="Kaleta C."/>
            <person name="Schulenburg H."/>
            <person name="Samuel B."/>
        </authorList>
    </citation>
    <scope>NUCLEOTIDE SEQUENCE [LARGE SCALE GENOMIC DNA]</scope>
    <source>
        <strain evidence="1 2">MSPm1</strain>
    </source>
</reference>
<organism evidence="1 2">
    <name type="scientific">Pseudomonas berkeleyensis</name>
    <dbReference type="NCBI Taxonomy" id="2726956"/>
    <lineage>
        <taxon>Bacteria</taxon>
        <taxon>Pseudomonadati</taxon>
        <taxon>Pseudomonadota</taxon>
        <taxon>Gammaproteobacteria</taxon>
        <taxon>Pseudomonadales</taxon>
        <taxon>Pseudomonadaceae</taxon>
        <taxon>Pseudomonas</taxon>
    </lineage>
</organism>
<keyword evidence="2" id="KW-1185">Reference proteome</keyword>
<name>A0A7G5DM30_9PSED</name>
<dbReference type="EMBL" id="CP059139">
    <property type="protein sequence ID" value="QMV62805.1"/>
    <property type="molecule type" value="Genomic_DNA"/>
</dbReference>
<dbReference type="AlphaFoldDB" id="A0A7G5DM30"/>
<sequence length="135" mass="15772">MQQQDWDDLKQQMASPYGYMKLKCDQFEVALSQEVDSKGRKWATSVYVDGVFKGAWCSADEKGEAKHEEGRRFLRKVTRRMHSAKKVEAYRKAFGKREANKLAAEVYTYYLPSWNSFNSLKKHLLANNTSIERIH</sequence>
<proteinExistence type="predicted"/>
<accession>A0A7G5DM30</accession>